<keyword evidence="2" id="KW-0812">Transmembrane</keyword>
<dbReference type="AlphaFoldDB" id="A0A423Q1B3"/>
<evidence type="ECO:0000313" key="5">
    <source>
        <dbReference type="Proteomes" id="UP000285310"/>
    </source>
</evidence>
<dbReference type="InterPro" id="IPR003423">
    <property type="entry name" value="OMP_efflux"/>
</dbReference>
<evidence type="ECO:0000313" key="4">
    <source>
        <dbReference type="EMBL" id="ROO32316.1"/>
    </source>
</evidence>
<name>A0A423Q1B3_9GAMM</name>
<keyword evidence="5" id="KW-1185">Reference proteome</keyword>
<dbReference type="NCBIfam" id="TIGR01845">
    <property type="entry name" value="outer_NodT"/>
    <property type="match status" value="1"/>
</dbReference>
<keyword evidence="2" id="KW-0449">Lipoprotein</keyword>
<dbReference type="Pfam" id="PF02321">
    <property type="entry name" value="OEP"/>
    <property type="match status" value="2"/>
</dbReference>
<dbReference type="InParanoid" id="A0A423Q1B3"/>
<dbReference type="PROSITE" id="PS51257">
    <property type="entry name" value="PROKAR_LIPOPROTEIN"/>
    <property type="match status" value="1"/>
</dbReference>
<dbReference type="GO" id="GO:0015562">
    <property type="term" value="F:efflux transmembrane transporter activity"/>
    <property type="evidence" value="ECO:0007669"/>
    <property type="project" value="InterPro"/>
</dbReference>
<evidence type="ECO:0000256" key="3">
    <source>
        <dbReference type="SAM" id="MobiDB-lite"/>
    </source>
</evidence>
<feature type="compositionally biased region" description="Gly residues" evidence="3">
    <location>
        <begin position="115"/>
        <end position="147"/>
    </location>
</feature>
<keyword evidence="2" id="KW-1134">Transmembrane beta strand</keyword>
<reference evidence="4 5" key="1">
    <citation type="submission" date="2013-10" db="EMBL/GenBank/DDBJ databases">
        <title>Salinisphaera japonica YTM-1 Genome Sequencing.</title>
        <authorList>
            <person name="Lai Q."/>
            <person name="Li C."/>
            <person name="Shao Z."/>
        </authorList>
    </citation>
    <scope>NUCLEOTIDE SEQUENCE [LARGE SCALE GENOMIC DNA]</scope>
    <source>
        <strain evidence="4 5">YTM-1</strain>
    </source>
</reference>
<dbReference type="InterPro" id="IPR010131">
    <property type="entry name" value="MdtP/NodT-like"/>
</dbReference>
<keyword evidence="2" id="KW-0472">Membrane</keyword>
<evidence type="ECO:0000256" key="2">
    <source>
        <dbReference type="RuleBase" id="RU362097"/>
    </source>
</evidence>
<keyword evidence="2" id="KW-0564">Palmitate</keyword>
<dbReference type="Proteomes" id="UP000285310">
    <property type="component" value="Unassembled WGS sequence"/>
</dbReference>
<sequence>MRSALILGAVVLLAGCAVGPDYERPDLDLPESRFDSTLLSQQQQQELAYWWTRYQDPTLNKLIDQALDSNLQIALQFERIRQARAELGFQNAQLYPSVEGQAQAQRQRSGTAAFAGGGGGVGGGSSGGSSGGSAGGGGAGGGGGGGANSSTQVQRFNFFSVTGTLNYEFDLWGALRRSAEQARGQLLSSAYTQDSLRLMVVSDVVTNYMSLRSYQRQIAVTKETIKTRLQGYQLDKKRYEYGAINKLVLLQTKSLLQSARAQLPPLEQQADRLQTSLAILTGKTPRQIMNTTTVPDGDFEDLTLPTDLPVVLPSSLIERRPDIRAAEASLIAANANVGVAKARFFPTLNLSAGLGTQALDVSDLFEPYSELQRISGSITAPILDFGRINAQYRSSKAQKAQAEIQYRQAVRQAFQEVENALQAVKYSRQRYLAIQEQVESYRETLRLANLRYQVGRTDFFDVLDAQRNLFSSQLDLADAIASRFTATADLYKALGGGWTQQSDSLDPALQEVADDYEPVPGAKDGAGAATTNTPIPGNDP</sequence>
<comment type="caution">
    <text evidence="4">The sequence shown here is derived from an EMBL/GenBank/DDBJ whole genome shotgun (WGS) entry which is preliminary data.</text>
</comment>
<protein>
    <submittedName>
        <fullName evidence="4">RND transporter</fullName>
    </submittedName>
</protein>
<proteinExistence type="inferred from homology"/>
<dbReference type="Gene3D" id="2.20.200.10">
    <property type="entry name" value="Outer membrane efflux proteins (OEP)"/>
    <property type="match status" value="1"/>
</dbReference>
<feature type="compositionally biased region" description="Polar residues" evidence="3">
    <location>
        <begin position="529"/>
        <end position="540"/>
    </location>
</feature>
<evidence type="ECO:0000256" key="1">
    <source>
        <dbReference type="ARBA" id="ARBA00007613"/>
    </source>
</evidence>
<dbReference type="SUPFAM" id="SSF56954">
    <property type="entry name" value="Outer membrane efflux proteins (OEP)"/>
    <property type="match status" value="1"/>
</dbReference>
<dbReference type="EMBL" id="AYKG01000002">
    <property type="protein sequence ID" value="ROO32316.1"/>
    <property type="molecule type" value="Genomic_DNA"/>
</dbReference>
<dbReference type="GO" id="GO:0009279">
    <property type="term" value="C:cell outer membrane"/>
    <property type="evidence" value="ECO:0007669"/>
    <property type="project" value="UniProtKB-SubCell"/>
</dbReference>
<comment type="subcellular location">
    <subcellularLocation>
        <location evidence="2">Cell outer membrane</location>
        <topology evidence="2">Lipid-anchor</topology>
    </subcellularLocation>
</comment>
<accession>A0A423Q1B3</accession>
<dbReference type="PANTHER" id="PTHR30203">
    <property type="entry name" value="OUTER MEMBRANE CATION EFFLUX PROTEIN"/>
    <property type="match status" value="1"/>
</dbReference>
<feature type="region of interest" description="Disordered" evidence="3">
    <location>
        <begin position="505"/>
        <end position="540"/>
    </location>
</feature>
<comment type="similarity">
    <text evidence="1 2">Belongs to the outer membrane factor (OMF) (TC 1.B.17) family.</text>
</comment>
<organism evidence="4 5">
    <name type="scientific">Salinisphaera japonica YTM-1</name>
    <dbReference type="NCBI Taxonomy" id="1209778"/>
    <lineage>
        <taxon>Bacteria</taxon>
        <taxon>Pseudomonadati</taxon>
        <taxon>Pseudomonadota</taxon>
        <taxon>Gammaproteobacteria</taxon>
        <taxon>Salinisphaerales</taxon>
        <taxon>Salinisphaeraceae</taxon>
        <taxon>Salinisphaera</taxon>
    </lineage>
</organism>
<gene>
    <name evidence="4" type="ORF">SAJA_01510</name>
</gene>
<dbReference type="Gene3D" id="1.20.1600.10">
    <property type="entry name" value="Outer membrane efflux proteins (OEP)"/>
    <property type="match status" value="1"/>
</dbReference>
<feature type="region of interest" description="Disordered" evidence="3">
    <location>
        <begin position="100"/>
        <end position="147"/>
    </location>
</feature>
<dbReference type="RefSeq" id="WP_184999696.1">
    <property type="nucleotide sequence ID" value="NZ_AYKG01000002.1"/>
</dbReference>
<dbReference type="PANTHER" id="PTHR30203:SF33">
    <property type="entry name" value="BLR4455 PROTEIN"/>
    <property type="match status" value="1"/>
</dbReference>